<proteinExistence type="predicted"/>
<evidence type="ECO:0000259" key="2">
    <source>
        <dbReference type="Pfam" id="PF05486"/>
    </source>
</evidence>
<dbReference type="GO" id="GO:0005786">
    <property type="term" value="C:signal recognition particle, endoplasmic reticulum targeting"/>
    <property type="evidence" value="ECO:0007669"/>
    <property type="project" value="TreeGrafter"/>
</dbReference>
<sequence length="185" mass="19856">MRVTHSLAHYGKSGDVAPAPSFVPSPTKNNPTSSLKPHPAGTPTHQRRADDRNPPTACTAQRGTRHDSNNRPRSSSLSHLHPPAAGPRAYAVMPYFKSSQEWLDQSVALLEARPATTHITTRYSLRAASTRPSGDDGDATAKPPRGVLVIKTYDPVSGATLKYRTTKAAEVSRLTAVGRGIIMVT</sequence>
<dbReference type="Pfam" id="PF05486">
    <property type="entry name" value="SRP9-21"/>
    <property type="match status" value="1"/>
</dbReference>
<protein>
    <recommendedName>
        <fullName evidence="2">SRP9 domain-containing protein</fullName>
    </recommendedName>
</protein>
<evidence type="ECO:0000256" key="1">
    <source>
        <dbReference type="SAM" id="MobiDB-lite"/>
    </source>
</evidence>
<feature type="compositionally biased region" description="Low complexity" evidence="1">
    <location>
        <begin position="71"/>
        <end position="82"/>
    </location>
</feature>
<organism evidence="3 4">
    <name type="scientific">Cylindrodendrum hubeiense</name>
    <dbReference type="NCBI Taxonomy" id="595255"/>
    <lineage>
        <taxon>Eukaryota</taxon>
        <taxon>Fungi</taxon>
        <taxon>Dikarya</taxon>
        <taxon>Ascomycota</taxon>
        <taxon>Pezizomycotina</taxon>
        <taxon>Sordariomycetes</taxon>
        <taxon>Hypocreomycetidae</taxon>
        <taxon>Hypocreales</taxon>
        <taxon>Nectriaceae</taxon>
        <taxon>Cylindrodendrum</taxon>
    </lineage>
</organism>
<dbReference type="AlphaFoldDB" id="A0A9P5GZW7"/>
<comment type="caution">
    <text evidence="3">The sequence shown here is derived from an EMBL/GenBank/DDBJ whole genome shotgun (WGS) entry which is preliminary data.</text>
</comment>
<name>A0A9P5GZW7_9HYPO</name>
<dbReference type="PANTHER" id="PTHR12834:SF12">
    <property type="entry name" value="SIGNAL RECOGNITION PARTICLE 9 KDA PROTEIN"/>
    <property type="match status" value="1"/>
</dbReference>
<reference evidence="3" key="1">
    <citation type="submission" date="2020-03" db="EMBL/GenBank/DDBJ databases">
        <title>Draft Genome Sequence of Cylindrodendrum hubeiense.</title>
        <authorList>
            <person name="Buettner E."/>
            <person name="Kellner H."/>
        </authorList>
    </citation>
    <scope>NUCLEOTIDE SEQUENCE</scope>
    <source>
        <strain evidence="3">IHI 201604</strain>
    </source>
</reference>
<dbReference type="PANTHER" id="PTHR12834">
    <property type="entry name" value="SIGNAL RECOGNITION PARTICLE 9 KDA PROTEIN"/>
    <property type="match status" value="1"/>
</dbReference>
<evidence type="ECO:0000313" key="3">
    <source>
        <dbReference type="EMBL" id="KAF7533708.1"/>
    </source>
</evidence>
<feature type="region of interest" description="Disordered" evidence="1">
    <location>
        <begin position="1"/>
        <end position="84"/>
    </location>
</feature>
<dbReference type="InterPro" id="IPR039914">
    <property type="entry name" value="SRP9-like"/>
</dbReference>
<dbReference type="Proteomes" id="UP000722485">
    <property type="component" value="Unassembled WGS sequence"/>
</dbReference>
<evidence type="ECO:0000313" key="4">
    <source>
        <dbReference type="Proteomes" id="UP000722485"/>
    </source>
</evidence>
<dbReference type="EMBL" id="JAANBB010000811">
    <property type="protein sequence ID" value="KAF7533708.1"/>
    <property type="molecule type" value="Genomic_DNA"/>
</dbReference>
<feature type="compositionally biased region" description="Polar residues" evidence="1">
    <location>
        <begin position="24"/>
        <end position="35"/>
    </location>
</feature>
<gene>
    <name evidence="3" type="ORF">G7Z17_g13468</name>
</gene>
<feature type="domain" description="SRP9" evidence="2">
    <location>
        <begin position="96"/>
        <end position="176"/>
    </location>
</feature>
<keyword evidence="4" id="KW-1185">Reference proteome</keyword>
<dbReference type="InterPro" id="IPR039432">
    <property type="entry name" value="SRP9_dom"/>
</dbReference>
<accession>A0A9P5GZW7</accession>
<dbReference type="OrthoDB" id="5419752at2759"/>
<dbReference type="GO" id="GO:0006614">
    <property type="term" value="P:SRP-dependent cotranslational protein targeting to membrane"/>
    <property type="evidence" value="ECO:0007669"/>
    <property type="project" value="InterPro"/>
</dbReference>